<sequence length="323" mass="36606">MDTLPPPDDYGLTISGDFCDNLSSTLPDPSLEFNPTYASTPAFELTTDTTPLSDFPPAPRTFESLFPSWNNPSDSSSSEVPHPFESNHTYPISISNSPLVVYPSDDYLTPYTMPFGSPDYTSHLPGPSKTILPPMDDMAKQETYEIGELGKQTNWFHGSSFTVPSSPLPAGIVQALSHDPHPYTSMAHQWQGLNGNGPSDNFTTRNEGNYNITMSGGLHFHYRDSPVQAFKAIEAIKALQSRHLDPLETIHTSWLRHRRIRSFQLIYRPILPLKFIQPFGAVWSIRPIQYQYNRPLHTIQSFWLVRFIWPFWPFVSIVPLTYI</sequence>
<proteinExistence type="predicted"/>
<gene>
    <name evidence="1" type="ORF">WG66_15650</name>
</gene>
<reference evidence="1 2" key="1">
    <citation type="submission" date="2015-12" db="EMBL/GenBank/DDBJ databases">
        <title>Draft genome sequence of Moniliophthora roreri, the causal agent of frosty pod rot of cacao.</title>
        <authorList>
            <person name="Aime M.C."/>
            <person name="Diaz-Valderrama J.R."/>
            <person name="Kijpornyongpan T."/>
            <person name="Phillips-Mora W."/>
        </authorList>
    </citation>
    <scope>NUCLEOTIDE SEQUENCE [LARGE SCALE GENOMIC DNA]</scope>
    <source>
        <strain evidence="1 2">MCA 2952</strain>
    </source>
</reference>
<dbReference type="EMBL" id="LATX01002292">
    <property type="protein sequence ID" value="KTB31766.1"/>
    <property type="molecule type" value="Genomic_DNA"/>
</dbReference>
<dbReference type="AlphaFoldDB" id="A0A0W0F613"/>
<evidence type="ECO:0000313" key="1">
    <source>
        <dbReference type="EMBL" id="KTB31766.1"/>
    </source>
</evidence>
<name>A0A0W0F613_MONRR</name>
<dbReference type="Proteomes" id="UP000054988">
    <property type="component" value="Unassembled WGS sequence"/>
</dbReference>
<evidence type="ECO:0000313" key="2">
    <source>
        <dbReference type="Proteomes" id="UP000054988"/>
    </source>
</evidence>
<protein>
    <submittedName>
        <fullName evidence="1">Uncharacterized protein</fullName>
    </submittedName>
</protein>
<organism evidence="1 2">
    <name type="scientific">Moniliophthora roreri</name>
    <name type="common">Frosty pod rot fungus</name>
    <name type="synonym">Monilia roreri</name>
    <dbReference type="NCBI Taxonomy" id="221103"/>
    <lineage>
        <taxon>Eukaryota</taxon>
        <taxon>Fungi</taxon>
        <taxon>Dikarya</taxon>
        <taxon>Basidiomycota</taxon>
        <taxon>Agaricomycotina</taxon>
        <taxon>Agaricomycetes</taxon>
        <taxon>Agaricomycetidae</taxon>
        <taxon>Agaricales</taxon>
        <taxon>Marasmiineae</taxon>
        <taxon>Marasmiaceae</taxon>
        <taxon>Moniliophthora</taxon>
    </lineage>
</organism>
<accession>A0A0W0F613</accession>
<comment type="caution">
    <text evidence="1">The sequence shown here is derived from an EMBL/GenBank/DDBJ whole genome shotgun (WGS) entry which is preliminary data.</text>
</comment>